<dbReference type="GO" id="GO:0006508">
    <property type="term" value="P:proteolysis"/>
    <property type="evidence" value="ECO:0007669"/>
    <property type="project" value="UniProtKB-KW"/>
</dbReference>
<dbReference type="Gene3D" id="3.40.395.10">
    <property type="entry name" value="Adenoviral Proteinase, Chain A"/>
    <property type="match status" value="1"/>
</dbReference>
<accession>A0A6G0N0E7</accession>
<dbReference type="Proteomes" id="UP000476176">
    <property type="component" value="Unassembled WGS sequence"/>
</dbReference>
<dbReference type="SUPFAM" id="SSF54001">
    <property type="entry name" value="Cysteine proteinases"/>
    <property type="match status" value="1"/>
</dbReference>
<dbReference type="AlphaFoldDB" id="A0A6G0N0E7"/>
<keyword evidence="4" id="KW-0862">Zinc</keyword>
<proteinExistence type="inferred from homology"/>
<dbReference type="InterPro" id="IPR003653">
    <property type="entry name" value="Peptidase_C48_C"/>
</dbReference>
<organism evidence="8 9">
    <name type="scientific">Phytophthora fragariae</name>
    <dbReference type="NCBI Taxonomy" id="53985"/>
    <lineage>
        <taxon>Eukaryota</taxon>
        <taxon>Sar</taxon>
        <taxon>Stramenopiles</taxon>
        <taxon>Oomycota</taxon>
        <taxon>Peronosporomycetes</taxon>
        <taxon>Peronosporales</taxon>
        <taxon>Peronosporaceae</taxon>
        <taxon>Phytophthora</taxon>
    </lineage>
</organism>
<comment type="caution">
    <text evidence="8">The sequence shown here is derived from an EMBL/GenBank/DDBJ whole genome shotgun (WGS) entry which is preliminary data.</text>
</comment>
<evidence type="ECO:0000256" key="3">
    <source>
        <dbReference type="ARBA" id="ARBA00022801"/>
    </source>
</evidence>
<keyword evidence="2" id="KW-0645">Protease</keyword>
<dbReference type="PANTHER" id="PTHR31569:SF4">
    <property type="entry name" value="SWIM-TYPE DOMAIN-CONTAINING PROTEIN"/>
    <property type="match status" value="1"/>
</dbReference>
<evidence type="ECO:0000256" key="4">
    <source>
        <dbReference type="PROSITE-ProRule" id="PRU00325"/>
    </source>
</evidence>
<protein>
    <recommendedName>
        <fullName evidence="10">Ubiquitin-like protease family profile domain-containing protein</fullName>
    </recommendedName>
</protein>
<feature type="compositionally biased region" description="Polar residues" evidence="5">
    <location>
        <begin position="370"/>
        <end position="379"/>
    </location>
</feature>
<reference evidence="8 9" key="1">
    <citation type="submission" date="2018-09" db="EMBL/GenBank/DDBJ databases">
        <title>Genomic investigation of the strawberry pathogen Phytophthora fragariae indicates pathogenicity is determined by transcriptional variation in three key races.</title>
        <authorList>
            <person name="Adams T.M."/>
            <person name="Armitage A.D."/>
            <person name="Sobczyk M.K."/>
            <person name="Bates H.J."/>
            <person name="Dunwell J.M."/>
            <person name="Nellist C.F."/>
            <person name="Harrison R.J."/>
        </authorList>
    </citation>
    <scope>NUCLEOTIDE SEQUENCE [LARGE SCALE GENOMIC DNA]</scope>
    <source>
        <strain evidence="8 9">BC-23</strain>
    </source>
</reference>
<dbReference type="EMBL" id="QXGC01002240">
    <property type="protein sequence ID" value="KAE9188783.1"/>
    <property type="molecule type" value="Genomic_DNA"/>
</dbReference>
<dbReference type="PANTHER" id="PTHR31569">
    <property type="entry name" value="SWIM-TYPE DOMAIN-CONTAINING PROTEIN"/>
    <property type="match status" value="1"/>
</dbReference>
<comment type="similarity">
    <text evidence="1">Belongs to the peptidase C48 family.</text>
</comment>
<feature type="domain" description="Ubiquitin-like protease family profile" evidence="6">
    <location>
        <begin position="551"/>
        <end position="709"/>
    </location>
</feature>
<evidence type="ECO:0000259" key="7">
    <source>
        <dbReference type="PROSITE" id="PS50966"/>
    </source>
</evidence>
<evidence type="ECO:0000256" key="5">
    <source>
        <dbReference type="SAM" id="MobiDB-lite"/>
    </source>
</evidence>
<evidence type="ECO:0000313" key="8">
    <source>
        <dbReference type="EMBL" id="KAE9188783.1"/>
    </source>
</evidence>
<dbReference type="GO" id="GO:0008234">
    <property type="term" value="F:cysteine-type peptidase activity"/>
    <property type="evidence" value="ECO:0007669"/>
    <property type="project" value="InterPro"/>
</dbReference>
<feature type="compositionally biased region" description="Gly residues" evidence="5">
    <location>
        <begin position="318"/>
        <end position="335"/>
    </location>
</feature>
<dbReference type="PROSITE" id="PS50600">
    <property type="entry name" value="ULP_PROTEASE"/>
    <property type="match status" value="1"/>
</dbReference>
<dbReference type="PROSITE" id="PS50966">
    <property type="entry name" value="ZF_SWIM"/>
    <property type="match status" value="1"/>
</dbReference>
<sequence length="740" mass="82296">MKHTITNMTYARTPDAYTSHRDEFKSLAHRGDRTELWDYFVKNWDECCEMWVMAYRVGLPHFGNHTNNRVQSLFGKLKRYSKGHLTMRASLKVLLAYQRRKEEEYTAKVEMPGTLRDVSYCEQMNIALGMTTRWVAAAIKTQYDVATDDSIADNYAFKDNGTTVTVQCDERKYTLEKEGWTCNCEFAQTMKLPCRHAMAYRKTCGNPPIIPFSSISPRYVQVSPMWFGQSRLSQDELTDVEQPFVAKVFKKKPRAVAGVLSDAEKYRRAQQAFGRISGELAQLPDEVFESAMSDLDKWWYNLRHGKTDLLPPPSSGNDGSGSGGGGGGNDGGAPGGSASQGEGPQDDHHDGNSKEGNMQDDDGCDDEAPTQVTDSTTQAADCEGCSRGLSVRLSGNVRRQGRPTLDRAAQKEKAKQALKEYNNGTNLRTLLREKYVCEVVATLHDVKPGIREVGSFLATLQVKSQGQGKPIEWRVDAEFVPDTVRFCLLEYVVGSALEQLRGGLAKNEQIELDSDGEAAAGGDRYVAAIAKFCQFTRDQNWPYNELRGFGFDLTYSDLYCFRDSAWLNDDAMKAFAVVLANYKNNVTITATPQGHGEATQKKRSHKGLLSPKTLEDVVAGASTHAFVLLPVNFGGTHWGCLVVDQDTKQVKTYDSKNGNRNKQRLKKIASEIIAADSTTASYTTVEVAEPLQSDSDSCGVFVCHFFWTCVSDDAPSDVTPTGITKLRWAMLEAILKMNRR</sequence>
<feature type="compositionally biased region" description="Acidic residues" evidence="5">
    <location>
        <begin position="358"/>
        <end position="368"/>
    </location>
</feature>
<dbReference type="InterPro" id="IPR052579">
    <property type="entry name" value="Zinc_finger_SWIM"/>
</dbReference>
<dbReference type="InterPro" id="IPR007527">
    <property type="entry name" value="Znf_SWIM"/>
</dbReference>
<evidence type="ECO:0000259" key="6">
    <source>
        <dbReference type="PROSITE" id="PS50600"/>
    </source>
</evidence>
<dbReference type="InterPro" id="IPR038765">
    <property type="entry name" value="Papain-like_cys_pep_sf"/>
</dbReference>
<keyword evidence="3" id="KW-0378">Hydrolase</keyword>
<name>A0A6G0N0E7_9STRA</name>
<dbReference type="Pfam" id="PF02902">
    <property type="entry name" value="Peptidase_C48"/>
    <property type="match status" value="1"/>
</dbReference>
<gene>
    <name evidence="8" type="ORF">PF004_g22401</name>
</gene>
<dbReference type="GO" id="GO:0008270">
    <property type="term" value="F:zinc ion binding"/>
    <property type="evidence" value="ECO:0007669"/>
    <property type="project" value="UniProtKB-KW"/>
</dbReference>
<feature type="domain" description="SWIM-type" evidence="7">
    <location>
        <begin position="173"/>
        <end position="205"/>
    </location>
</feature>
<keyword evidence="4" id="KW-0479">Metal-binding</keyword>
<feature type="region of interest" description="Disordered" evidence="5">
    <location>
        <begin position="307"/>
        <end position="381"/>
    </location>
</feature>
<evidence type="ECO:0000256" key="2">
    <source>
        <dbReference type="ARBA" id="ARBA00022670"/>
    </source>
</evidence>
<evidence type="ECO:0000256" key="1">
    <source>
        <dbReference type="ARBA" id="ARBA00005234"/>
    </source>
</evidence>
<evidence type="ECO:0000313" key="9">
    <source>
        <dbReference type="Proteomes" id="UP000476176"/>
    </source>
</evidence>
<keyword evidence="4" id="KW-0863">Zinc-finger</keyword>
<evidence type="ECO:0008006" key="10">
    <source>
        <dbReference type="Google" id="ProtNLM"/>
    </source>
</evidence>
<dbReference type="Pfam" id="PF04434">
    <property type="entry name" value="SWIM"/>
    <property type="match status" value="1"/>
</dbReference>